<accession>A0A3M7Q7E7</accession>
<comment type="caution">
    <text evidence="1">The sequence shown here is derived from an EMBL/GenBank/DDBJ whole genome shotgun (WGS) entry which is preliminary data.</text>
</comment>
<sequence length="385" mass="44458">MNQFNSPTKLFSNRFFGWYIHRFVPDQNINVTFKFANDTVLNAGEKLKVLSNRQRSSSMHDGLNRPPRPIKTIEKVITAYNIDNWGTYSKFSVTKLINQDGVDKAVLTQSLLKLPSSNNLSQMEEIPLPEGSELGRNFRTTTSKSTTNLNELAGNQMVRARSVSKPCCPETTTTTTTKTTTTSTTQQTTTTTTKNCCPDQLVTAKPPIRFSSIDFFKLFNRIAYDRAKIELFKTKKKLIVGATKNNCAIKFQILTCLSIEFKLNNKYILKMDNLSGLKKYPKFLKFSSCKEFFYYYYYYYYFNERLVGDFVRFLFSCFCFLFSIFATKPLKDSNHDQVELGEQKANNLSQNRSEPLQRWTSIFVTSSSHLLVVQEHYVIRFSQEL</sequence>
<feature type="non-terminal residue" evidence="1">
    <location>
        <position position="385"/>
    </location>
</feature>
<keyword evidence="2" id="KW-1185">Reference proteome</keyword>
<protein>
    <submittedName>
        <fullName evidence="1">Uncharacterized protein</fullName>
    </submittedName>
</protein>
<evidence type="ECO:0000313" key="1">
    <source>
        <dbReference type="EMBL" id="RNA07340.1"/>
    </source>
</evidence>
<proteinExistence type="predicted"/>
<name>A0A3M7Q7E7_BRAPC</name>
<evidence type="ECO:0000313" key="2">
    <source>
        <dbReference type="Proteomes" id="UP000276133"/>
    </source>
</evidence>
<reference evidence="1 2" key="1">
    <citation type="journal article" date="2018" name="Sci. Rep.">
        <title>Genomic signatures of local adaptation to the degree of environmental predictability in rotifers.</title>
        <authorList>
            <person name="Franch-Gras L."/>
            <person name="Hahn C."/>
            <person name="Garcia-Roger E.M."/>
            <person name="Carmona M.J."/>
            <person name="Serra M."/>
            <person name="Gomez A."/>
        </authorList>
    </citation>
    <scope>NUCLEOTIDE SEQUENCE [LARGE SCALE GENOMIC DNA]</scope>
    <source>
        <strain evidence="1">HYR1</strain>
    </source>
</reference>
<dbReference type="Gene3D" id="2.60.40.1260">
    <property type="entry name" value="Lamin Tail domain"/>
    <property type="match status" value="1"/>
</dbReference>
<dbReference type="EMBL" id="REGN01007080">
    <property type="protein sequence ID" value="RNA07340.1"/>
    <property type="molecule type" value="Genomic_DNA"/>
</dbReference>
<gene>
    <name evidence="1" type="ORF">BpHYR1_011732</name>
</gene>
<organism evidence="1 2">
    <name type="scientific">Brachionus plicatilis</name>
    <name type="common">Marine rotifer</name>
    <name type="synonym">Brachionus muelleri</name>
    <dbReference type="NCBI Taxonomy" id="10195"/>
    <lineage>
        <taxon>Eukaryota</taxon>
        <taxon>Metazoa</taxon>
        <taxon>Spiralia</taxon>
        <taxon>Gnathifera</taxon>
        <taxon>Rotifera</taxon>
        <taxon>Eurotatoria</taxon>
        <taxon>Monogononta</taxon>
        <taxon>Pseudotrocha</taxon>
        <taxon>Ploima</taxon>
        <taxon>Brachionidae</taxon>
        <taxon>Brachionus</taxon>
    </lineage>
</organism>
<dbReference type="InterPro" id="IPR036415">
    <property type="entry name" value="Lamin_tail_dom_sf"/>
</dbReference>
<dbReference type="Proteomes" id="UP000276133">
    <property type="component" value="Unassembled WGS sequence"/>
</dbReference>
<dbReference type="AlphaFoldDB" id="A0A3M7Q7E7"/>